<evidence type="ECO:0000256" key="8">
    <source>
        <dbReference type="PROSITE-ProRule" id="PRU01091"/>
    </source>
</evidence>
<dbReference type="Pfam" id="PF00486">
    <property type="entry name" value="Trans_reg_C"/>
    <property type="match status" value="1"/>
</dbReference>
<evidence type="ECO:0000256" key="1">
    <source>
        <dbReference type="ARBA" id="ARBA00004496"/>
    </source>
</evidence>
<reference evidence="11 12" key="1">
    <citation type="journal article" date="2015" name="Int. J. Syst. Evol. Microbiol.">
        <title>Sporolactobacillus shoreae sp. nov. and Sporolactobacillus spathodeae sp. nov., two spore-forming lactic acid bacteria isolated from tree barks in Thailand.</title>
        <authorList>
            <person name="Thamacharoensuk T."/>
            <person name="Kitahara M."/>
            <person name="Ohkuma M."/>
            <person name="Thongchul N."/>
            <person name="Tanasupawat S."/>
        </authorList>
    </citation>
    <scope>NUCLEOTIDE SEQUENCE [LARGE SCALE GENOMIC DNA]</scope>
    <source>
        <strain evidence="11 12">BK92</strain>
    </source>
</reference>
<gene>
    <name evidence="11" type="ORF">E4665_06460</name>
</gene>
<dbReference type="GO" id="GO:0000976">
    <property type="term" value="F:transcription cis-regulatory region binding"/>
    <property type="evidence" value="ECO:0007669"/>
    <property type="project" value="TreeGrafter"/>
</dbReference>
<evidence type="ECO:0000256" key="6">
    <source>
        <dbReference type="ARBA" id="ARBA00023163"/>
    </source>
</evidence>
<dbReference type="Proteomes" id="UP000298347">
    <property type="component" value="Unassembled WGS sequence"/>
</dbReference>
<evidence type="ECO:0000256" key="5">
    <source>
        <dbReference type="ARBA" id="ARBA00023125"/>
    </source>
</evidence>
<feature type="domain" description="OmpR/PhoB-type" evidence="10">
    <location>
        <begin position="132"/>
        <end position="231"/>
    </location>
</feature>
<evidence type="ECO:0000256" key="3">
    <source>
        <dbReference type="ARBA" id="ARBA00023012"/>
    </source>
</evidence>
<keyword evidence="3" id="KW-0902">Two-component regulatory system</keyword>
<dbReference type="PROSITE" id="PS50110">
    <property type="entry name" value="RESPONSE_REGULATORY"/>
    <property type="match status" value="1"/>
</dbReference>
<dbReference type="AlphaFoldDB" id="A0A4Z0GRZ8"/>
<dbReference type="RefSeq" id="WP_135347981.1">
    <property type="nucleotide sequence ID" value="NZ_SRJD01000005.1"/>
</dbReference>
<dbReference type="InterPro" id="IPR016032">
    <property type="entry name" value="Sig_transdc_resp-reg_C-effctor"/>
</dbReference>
<dbReference type="InterPro" id="IPR011006">
    <property type="entry name" value="CheY-like_superfamily"/>
</dbReference>
<comment type="caution">
    <text evidence="11">The sequence shown here is derived from an EMBL/GenBank/DDBJ whole genome shotgun (WGS) entry which is preliminary data.</text>
</comment>
<evidence type="ECO:0000256" key="7">
    <source>
        <dbReference type="PROSITE-ProRule" id="PRU00169"/>
    </source>
</evidence>
<dbReference type="Pfam" id="PF00072">
    <property type="entry name" value="Response_reg"/>
    <property type="match status" value="1"/>
</dbReference>
<dbReference type="CDD" id="cd00383">
    <property type="entry name" value="trans_reg_C"/>
    <property type="match status" value="1"/>
</dbReference>
<keyword evidence="6" id="KW-0804">Transcription</keyword>
<dbReference type="Gene3D" id="6.10.250.690">
    <property type="match status" value="1"/>
</dbReference>
<keyword evidence="5 8" id="KW-0238">DNA-binding</keyword>
<dbReference type="InterPro" id="IPR001867">
    <property type="entry name" value="OmpR/PhoB-type_DNA-bd"/>
</dbReference>
<dbReference type="PROSITE" id="PS51755">
    <property type="entry name" value="OMPR_PHOB"/>
    <property type="match status" value="1"/>
</dbReference>
<feature type="DNA-binding region" description="OmpR/PhoB-type" evidence="8">
    <location>
        <begin position="132"/>
        <end position="231"/>
    </location>
</feature>
<evidence type="ECO:0000256" key="4">
    <source>
        <dbReference type="ARBA" id="ARBA00023015"/>
    </source>
</evidence>
<dbReference type="EMBL" id="SRJD01000005">
    <property type="protein sequence ID" value="TGA98961.1"/>
    <property type="molecule type" value="Genomic_DNA"/>
</dbReference>
<dbReference type="SMART" id="SM00862">
    <property type="entry name" value="Trans_reg_C"/>
    <property type="match status" value="1"/>
</dbReference>
<dbReference type="InterPro" id="IPR036388">
    <property type="entry name" value="WH-like_DNA-bd_sf"/>
</dbReference>
<dbReference type="GO" id="GO:0006355">
    <property type="term" value="P:regulation of DNA-templated transcription"/>
    <property type="evidence" value="ECO:0007669"/>
    <property type="project" value="InterPro"/>
</dbReference>
<dbReference type="GO" id="GO:0005829">
    <property type="term" value="C:cytosol"/>
    <property type="evidence" value="ECO:0007669"/>
    <property type="project" value="TreeGrafter"/>
</dbReference>
<dbReference type="OrthoDB" id="9790442at2"/>
<dbReference type="Gene3D" id="1.10.10.10">
    <property type="entry name" value="Winged helix-like DNA-binding domain superfamily/Winged helix DNA-binding domain"/>
    <property type="match status" value="1"/>
</dbReference>
<organism evidence="11 12">
    <name type="scientific">Sporolactobacillus shoreae</name>
    <dbReference type="NCBI Taxonomy" id="1465501"/>
    <lineage>
        <taxon>Bacteria</taxon>
        <taxon>Bacillati</taxon>
        <taxon>Bacillota</taxon>
        <taxon>Bacilli</taxon>
        <taxon>Bacillales</taxon>
        <taxon>Sporolactobacillaceae</taxon>
        <taxon>Sporolactobacillus</taxon>
    </lineage>
</organism>
<dbReference type="SMART" id="SM00448">
    <property type="entry name" value="REC"/>
    <property type="match status" value="1"/>
</dbReference>
<dbReference type="GO" id="GO:0000156">
    <property type="term" value="F:phosphorelay response regulator activity"/>
    <property type="evidence" value="ECO:0007669"/>
    <property type="project" value="TreeGrafter"/>
</dbReference>
<dbReference type="CDD" id="cd17574">
    <property type="entry name" value="REC_OmpR"/>
    <property type="match status" value="1"/>
</dbReference>
<evidence type="ECO:0000313" key="11">
    <source>
        <dbReference type="EMBL" id="TGA98961.1"/>
    </source>
</evidence>
<proteinExistence type="predicted"/>
<evidence type="ECO:0000259" key="10">
    <source>
        <dbReference type="PROSITE" id="PS51755"/>
    </source>
</evidence>
<feature type="domain" description="Response regulatory" evidence="9">
    <location>
        <begin position="5"/>
        <end position="118"/>
    </location>
</feature>
<name>A0A4Z0GRZ8_9BACL</name>
<dbReference type="Gene3D" id="3.40.50.2300">
    <property type="match status" value="1"/>
</dbReference>
<evidence type="ECO:0000259" key="9">
    <source>
        <dbReference type="PROSITE" id="PS50110"/>
    </source>
</evidence>
<sequence length="233" mass="26541">MTEYKVLIIDDDVELCNLLERCLLNTGMVVTKAHAGARGMSLFQSATFCLVVLDVMLPDINGFSLLEQIRSESTVPILMLTAKNEEDDKVNGLRLGADDYLTKPFGIREFLARVDSLIRRNTILNYGVNLQNGKLCFDGIVINGTNRTVCVNGNFVELTAKEFDLLYFLAEHKGKIFTKRQLYNNVWHDEYSFDDSNIMSFISKLRRKIEMCPETPKYIQTVRGVGYRFNQGV</sequence>
<keyword evidence="12" id="KW-1185">Reference proteome</keyword>
<dbReference type="FunFam" id="1.10.10.10:FF:000018">
    <property type="entry name" value="DNA-binding response regulator ResD"/>
    <property type="match status" value="1"/>
</dbReference>
<dbReference type="PANTHER" id="PTHR48111:SF40">
    <property type="entry name" value="PHOSPHATE REGULON TRANSCRIPTIONAL REGULATORY PROTEIN PHOB"/>
    <property type="match status" value="1"/>
</dbReference>
<evidence type="ECO:0000313" key="12">
    <source>
        <dbReference type="Proteomes" id="UP000298347"/>
    </source>
</evidence>
<dbReference type="GO" id="GO:0032993">
    <property type="term" value="C:protein-DNA complex"/>
    <property type="evidence" value="ECO:0007669"/>
    <property type="project" value="TreeGrafter"/>
</dbReference>
<keyword evidence="2 7" id="KW-0597">Phosphoprotein</keyword>
<dbReference type="InterPro" id="IPR039420">
    <property type="entry name" value="WalR-like"/>
</dbReference>
<dbReference type="InterPro" id="IPR001789">
    <property type="entry name" value="Sig_transdc_resp-reg_receiver"/>
</dbReference>
<evidence type="ECO:0000256" key="2">
    <source>
        <dbReference type="ARBA" id="ARBA00022553"/>
    </source>
</evidence>
<accession>A0A4Z0GRZ8</accession>
<dbReference type="SUPFAM" id="SSF52172">
    <property type="entry name" value="CheY-like"/>
    <property type="match status" value="1"/>
</dbReference>
<dbReference type="SUPFAM" id="SSF46894">
    <property type="entry name" value="C-terminal effector domain of the bipartite response regulators"/>
    <property type="match status" value="1"/>
</dbReference>
<keyword evidence="4" id="KW-0805">Transcription regulation</keyword>
<dbReference type="PANTHER" id="PTHR48111">
    <property type="entry name" value="REGULATOR OF RPOS"/>
    <property type="match status" value="1"/>
</dbReference>
<comment type="subcellular location">
    <subcellularLocation>
        <location evidence="1">Cytoplasm</location>
    </subcellularLocation>
</comment>
<protein>
    <submittedName>
        <fullName evidence="11">Response regulator transcription factor</fullName>
    </submittedName>
</protein>
<feature type="modified residue" description="4-aspartylphosphate" evidence="7">
    <location>
        <position position="54"/>
    </location>
</feature>